<keyword evidence="4" id="KW-1185">Reference proteome</keyword>
<feature type="region of interest" description="Disordered" evidence="1">
    <location>
        <begin position="1066"/>
        <end position="1089"/>
    </location>
</feature>
<dbReference type="CDD" id="cd01650">
    <property type="entry name" value="RT_nLTR_like"/>
    <property type="match status" value="1"/>
</dbReference>
<comment type="caution">
    <text evidence="3">The sequence shown here is derived from an EMBL/GenBank/DDBJ whole genome shotgun (WGS) entry which is preliminary data.</text>
</comment>
<dbReference type="GO" id="GO:0042575">
    <property type="term" value="C:DNA polymerase complex"/>
    <property type="evidence" value="ECO:0007669"/>
    <property type="project" value="UniProtKB-ARBA"/>
</dbReference>
<dbReference type="AlphaFoldDB" id="A0A4Y2C0H8"/>
<dbReference type="CDD" id="cd09276">
    <property type="entry name" value="Rnase_HI_RT_non_LTR"/>
    <property type="match status" value="1"/>
</dbReference>
<feature type="domain" description="Reverse transcriptase" evidence="2">
    <location>
        <begin position="529"/>
        <end position="788"/>
    </location>
</feature>
<sequence>MYQISEFFHIKRCNFCQAYGHTTKNCHHNIPSCATCAGYHSTRDCLSDYCFCGYLGRSLAGTQELPNLSFGHYPDVYIVQEPYDPKKNSFGLPLKWKTIISHSGKVLLSVRNPAITLLVKSITEHVVAAELSAAGDHITVVAFYFPPSLPQSDLVRELDGVCSLLQDRFILLAGDVNTRSPLWGPEVQDHRHHDEGGPLVDFILARNFFVWNDSASLPTFETDRGQSWIDITFSTQSLVPRKGAWEVHRTLLSDHNFITFSVNGMTGAETVFRPLRMGFRWLLRLAQEVADFYTINAPELHSLNSKSSLEAWVLRFDHFLQLVLSSGADRPASQSALTTPVPWWDGELEVQRKKTCALRTRFQRCRNPTERPLRRELYKREAARYRFLIKQKSRLCFEAYCTEVSEIHPFQLPYKLAAGKLRTATILHCVQRPDGSFTKSMAETVDTIVTGLFPLDDSSSETMTQREVRRLVSEYVGLDSAPPFSAWEIQGVIDQMAPRKAPGLDGLTVEVVRVLHQKCPSLLLHLLNKCLALGCFPDTWKTAKLVFLAKPGKEQSRAGSYLPICLLTVISKVFDKLLTQRLTFHFKSKGLLHPRQHGFRVGRSCETANNSLWETVSSALENKGKVCILSLDVAGAFDSVWRQSILSRLVFAECPDNIFNVIRDYFMDRKVVYYHGDEQWTFGAERGVPQGSCSGPFLWNAGLDTALDVGLPEGCFLQAFADNLALVVRGTSKDELAAKGTLALTALVACGALHKLAFNPSKTVLVPITYGGRLSISDPPLILMNSTIIQASGGCRYLGVWWDSGLTFSEHFKRGRRRVDVLSYRLSMIAGRFFTRRAKLFFRIYKGALEPFMLYGYGAWGHRLSLKKVRDLLNSVQRRPLVKITRAYRTTSTAALQVVSLAKPMALVPQNNQTNNQVVSGVLPLDLKAQQVYAKFRLFTLKQDSKVGSLLFKSQDYQGLQNRYAYHPLQWHPVSFSRKAPLGFDIEIFSDGSKLQGQVGSSAVLYYHGQEIQHKVCRLSYHASVFTAEIMALDMALSMAERLIVWDPIRLYTDSLSLLQAMASAQPGPLRGTPSSGVTGITTPRYPSV</sequence>
<organism evidence="3 4">
    <name type="scientific">Araneus ventricosus</name>
    <name type="common">Orbweaver spider</name>
    <name type="synonym">Epeira ventricosa</name>
    <dbReference type="NCBI Taxonomy" id="182803"/>
    <lineage>
        <taxon>Eukaryota</taxon>
        <taxon>Metazoa</taxon>
        <taxon>Ecdysozoa</taxon>
        <taxon>Arthropoda</taxon>
        <taxon>Chelicerata</taxon>
        <taxon>Arachnida</taxon>
        <taxon>Araneae</taxon>
        <taxon>Araneomorphae</taxon>
        <taxon>Entelegynae</taxon>
        <taxon>Araneoidea</taxon>
        <taxon>Araneidae</taxon>
        <taxon>Araneus</taxon>
    </lineage>
</organism>
<dbReference type="PROSITE" id="PS50878">
    <property type="entry name" value="RT_POL"/>
    <property type="match status" value="1"/>
</dbReference>
<dbReference type="InterPro" id="IPR000477">
    <property type="entry name" value="RT_dom"/>
</dbReference>
<reference evidence="3 4" key="1">
    <citation type="journal article" date="2019" name="Sci. Rep.">
        <title>Orb-weaving spider Araneus ventricosus genome elucidates the spidroin gene catalogue.</title>
        <authorList>
            <person name="Kono N."/>
            <person name="Nakamura H."/>
            <person name="Ohtoshi R."/>
            <person name="Moran D.A.P."/>
            <person name="Shinohara A."/>
            <person name="Yoshida Y."/>
            <person name="Fujiwara M."/>
            <person name="Mori M."/>
            <person name="Tomita M."/>
            <person name="Arakawa K."/>
        </authorList>
    </citation>
    <scope>NUCLEOTIDE SEQUENCE [LARGE SCALE GENOMIC DNA]</scope>
</reference>
<evidence type="ECO:0000259" key="2">
    <source>
        <dbReference type="PROSITE" id="PS50878"/>
    </source>
</evidence>
<dbReference type="Gene3D" id="3.30.420.10">
    <property type="entry name" value="Ribonuclease H-like superfamily/Ribonuclease H"/>
    <property type="match status" value="1"/>
</dbReference>
<dbReference type="Pfam" id="PF14529">
    <property type="entry name" value="Exo_endo_phos_2"/>
    <property type="match status" value="1"/>
</dbReference>
<dbReference type="Gene3D" id="3.60.10.10">
    <property type="entry name" value="Endonuclease/exonuclease/phosphatase"/>
    <property type="match status" value="1"/>
</dbReference>
<dbReference type="InterPro" id="IPR012337">
    <property type="entry name" value="RNaseH-like_sf"/>
</dbReference>
<dbReference type="OrthoDB" id="6515318at2759"/>
<dbReference type="GO" id="GO:0071897">
    <property type="term" value="P:DNA biosynthetic process"/>
    <property type="evidence" value="ECO:0007669"/>
    <property type="project" value="UniProtKB-ARBA"/>
</dbReference>
<dbReference type="Pfam" id="PF00078">
    <property type="entry name" value="RVT_1"/>
    <property type="match status" value="1"/>
</dbReference>
<dbReference type="SUPFAM" id="SSF53098">
    <property type="entry name" value="Ribonuclease H-like"/>
    <property type="match status" value="1"/>
</dbReference>
<dbReference type="InterPro" id="IPR036397">
    <property type="entry name" value="RNaseH_sf"/>
</dbReference>
<dbReference type="GO" id="GO:0003676">
    <property type="term" value="F:nucleic acid binding"/>
    <property type="evidence" value="ECO:0007669"/>
    <property type="project" value="InterPro"/>
</dbReference>
<protein>
    <submittedName>
        <fullName evidence="3">Retrovirus-related Pol polyprotein from type-1 retrotransposable element R1</fullName>
    </submittedName>
</protein>
<name>A0A4Y2C0H8_ARAVE</name>
<dbReference type="InterPro" id="IPR005135">
    <property type="entry name" value="Endo/exonuclease/phosphatase"/>
</dbReference>
<gene>
    <name evidence="3" type="primary">PO11_24</name>
    <name evidence="3" type="ORF">AVEN_84940_1</name>
</gene>
<feature type="compositionally biased region" description="Polar residues" evidence="1">
    <location>
        <begin position="1073"/>
        <end position="1082"/>
    </location>
</feature>
<dbReference type="InterPro" id="IPR043502">
    <property type="entry name" value="DNA/RNA_pol_sf"/>
</dbReference>
<evidence type="ECO:0000256" key="1">
    <source>
        <dbReference type="SAM" id="MobiDB-lite"/>
    </source>
</evidence>
<dbReference type="GO" id="GO:0003824">
    <property type="term" value="F:catalytic activity"/>
    <property type="evidence" value="ECO:0007669"/>
    <property type="project" value="InterPro"/>
</dbReference>
<evidence type="ECO:0000313" key="4">
    <source>
        <dbReference type="Proteomes" id="UP000499080"/>
    </source>
</evidence>
<dbReference type="InterPro" id="IPR036691">
    <property type="entry name" value="Endo/exonu/phosph_ase_sf"/>
</dbReference>
<dbReference type="Proteomes" id="UP000499080">
    <property type="component" value="Unassembled WGS sequence"/>
</dbReference>
<dbReference type="PANTHER" id="PTHR19446">
    <property type="entry name" value="REVERSE TRANSCRIPTASES"/>
    <property type="match status" value="1"/>
</dbReference>
<dbReference type="SUPFAM" id="SSF56219">
    <property type="entry name" value="DNase I-like"/>
    <property type="match status" value="1"/>
</dbReference>
<proteinExistence type="predicted"/>
<accession>A0A4Y2C0H8</accession>
<evidence type="ECO:0000313" key="3">
    <source>
        <dbReference type="EMBL" id="GBL97235.1"/>
    </source>
</evidence>
<dbReference type="SUPFAM" id="SSF56672">
    <property type="entry name" value="DNA/RNA polymerases"/>
    <property type="match status" value="1"/>
</dbReference>
<dbReference type="EMBL" id="BGPR01000128">
    <property type="protein sequence ID" value="GBL97235.1"/>
    <property type="molecule type" value="Genomic_DNA"/>
</dbReference>